<accession>A0A1R2CGE6</accession>
<comment type="similarity">
    <text evidence="1">Belongs to the PI3/PI4-kinase family. Type II PI4K subfamily.</text>
</comment>
<evidence type="ECO:0000259" key="6">
    <source>
        <dbReference type="PROSITE" id="PS50053"/>
    </source>
</evidence>
<dbReference type="InterPro" id="IPR029071">
    <property type="entry name" value="Ubiquitin-like_domsf"/>
</dbReference>
<dbReference type="Proteomes" id="UP000187209">
    <property type="component" value="Unassembled WGS sequence"/>
</dbReference>
<dbReference type="GO" id="GO:0016301">
    <property type="term" value="F:kinase activity"/>
    <property type="evidence" value="ECO:0007669"/>
    <property type="project" value="UniProtKB-KW"/>
</dbReference>
<evidence type="ECO:0000256" key="1">
    <source>
        <dbReference type="ARBA" id="ARBA00008941"/>
    </source>
</evidence>
<dbReference type="CDD" id="cd17039">
    <property type="entry name" value="Ubl_ubiquitin_like"/>
    <property type="match status" value="1"/>
</dbReference>
<name>A0A1R2CGE6_9CILI</name>
<dbReference type="Gene3D" id="3.10.20.90">
    <property type="entry name" value="Phosphatidylinositol 3-kinase Catalytic Subunit, Chain A, domain 1"/>
    <property type="match status" value="1"/>
</dbReference>
<dbReference type="PANTHER" id="PTHR45800:SF11">
    <property type="entry name" value="PHOSPHATIDYLINOSITOL 3-KINASE-RELATED PROTEIN KINASE"/>
    <property type="match status" value="1"/>
</dbReference>
<evidence type="ECO:0000256" key="5">
    <source>
        <dbReference type="ARBA" id="ARBA00022840"/>
    </source>
</evidence>
<evidence type="ECO:0000256" key="4">
    <source>
        <dbReference type="ARBA" id="ARBA00022777"/>
    </source>
</evidence>
<feature type="domain" description="PI3K/PI4K catalytic" evidence="7">
    <location>
        <begin position="122"/>
        <end position="403"/>
    </location>
</feature>
<evidence type="ECO:0000313" key="8">
    <source>
        <dbReference type="EMBL" id="OMJ88074.1"/>
    </source>
</evidence>
<dbReference type="Pfam" id="PF00454">
    <property type="entry name" value="PI3_PI4_kinase"/>
    <property type="match status" value="1"/>
</dbReference>
<organism evidence="8 9">
    <name type="scientific">Stentor coeruleus</name>
    <dbReference type="NCBI Taxonomy" id="5963"/>
    <lineage>
        <taxon>Eukaryota</taxon>
        <taxon>Sar</taxon>
        <taxon>Alveolata</taxon>
        <taxon>Ciliophora</taxon>
        <taxon>Postciliodesmatophora</taxon>
        <taxon>Heterotrichea</taxon>
        <taxon>Heterotrichida</taxon>
        <taxon>Stentoridae</taxon>
        <taxon>Stentor</taxon>
    </lineage>
</organism>
<feature type="domain" description="Ubiquitin-like" evidence="6">
    <location>
        <begin position="37"/>
        <end position="76"/>
    </location>
</feature>
<keyword evidence="9" id="KW-1185">Reference proteome</keyword>
<keyword evidence="5" id="KW-0067">ATP-binding</keyword>
<dbReference type="PROSITE" id="PS50053">
    <property type="entry name" value="UBIQUITIN_2"/>
    <property type="match status" value="1"/>
</dbReference>
<dbReference type="InterPro" id="IPR000626">
    <property type="entry name" value="Ubiquitin-like_dom"/>
</dbReference>
<proteinExistence type="inferred from homology"/>
<keyword evidence="3" id="KW-0547">Nucleotide-binding</keyword>
<dbReference type="Pfam" id="PF00240">
    <property type="entry name" value="ubiquitin"/>
    <property type="match status" value="1"/>
</dbReference>
<reference evidence="8 9" key="1">
    <citation type="submission" date="2016-11" db="EMBL/GenBank/DDBJ databases">
        <title>The macronuclear genome of Stentor coeruleus: a giant cell with tiny introns.</title>
        <authorList>
            <person name="Slabodnick M."/>
            <person name="Ruby J.G."/>
            <person name="Reiff S.B."/>
            <person name="Swart E.C."/>
            <person name="Gosai S."/>
            <person name="Prabakaran S."/>
            <person name="Witkowska E."/>
            <person name="Larue G.E."/>
            <person name="Fisher S."/>
            <person name="Freeman R.M."/>
            <person name="Gunawardena J."/>
            <person name="Chu W."/>
            <person name="Stover N.A."/>
            <person name="Gregory B.D."/>
            <person name="Nowacki M."/>
            <person name="Derisi J."/>
            <person name="Roy S.W."/>
            <person name="Marshall W.F."/>
            <person name="Sood P."/>
        </authorList>
    </citation>
    <scope>NUCLEOTIDE SEQUENCE [LARGE SCALE GENOMIC DNA]</scope>
    <source>
        <strain evidence="8">WM001</strain>
    </source>
</reference>
<dbReference type="OrthoDB" id="5839at2759"/>
<protein>
    <submittedName>
        <fullName evidence="8">Uncharacterized protein</fullName>
    </submittedName>
</protein>
<dbReference type="InterPro" id="IPR000403">
    <property type="entry name" value="PI3/4_kinase_cat_dom"/>
</dbReference>
<evidence type="ECO:0000256" key="2">
    <source>
        <dbReference type="ARBA" id="ARBA00022679"/>
    </source>
</evidence>
<evidence type="ECO:0000313" key="9">
    <source>
        <dbReference type="Proteomes" id="UP000187209"/>
    </source>
</evidence>
<keyword evidence="2" id="KW-0808">Transferase</keyword>
<dbReference type="PANTHER" id="PTHR45800">
    <property type="entry name" value="PHOSPHATIDYLINOSITOL 4-KINASE GAMMA"/>
    <property type="match status" value="1"/>
</dbReference>
<dbReference type="SUPFAM" id="SSF54236">
    <property type="entry name" value="Ubiquitin-like"/>
    <property type="match status" value="1"/>
</dbReference>
<dbReference type="PROSITE" id="PS50290">
    <property type="entry name" value="PI3_4_KINASE_3"/>
    <property type="match status" value="1"/>
</dbReference>
<keyword evidence="4" id="KW-0418">Kinase</keyword>
<sequence>MMYLSTHDEVDRKLRKCKLALNVAGVCKEIMIFDWTTVGELKQEISKLLGVQVSQQKVYFGHIELTNTRMLDDYNIFSPSSRVKSLHVQLSHQSGSYIRACPGCCFDTHALIDEIQEGLSLGLSPVLTLDGTGGTYFMKTALKKIGGVFKPMDEEAYAPMNPKNHSGKLGSTGLRPGVLSGEAAYREVAAYLLDTGHFSQVPKTVLAQSQHPTFNYLHQKSYPKTGSLQEFMANSGTVDDYSPSMFSTFEVQKICILDMRILNMDRNEGNILVVNNNGKLKLVPIDHGLSISDNFEISDYDLCWMGWNHAKEPITSECYEFIESIDSLGDISFLQETMPFRDVCLRNIRISALLLKKGAKAGLSLYNIGTLLYRKEFSDIPSPIEKIIDDAYDLYKTINKSLTPRLKIEKYLSDTVKNVFRKRQRAFSSNEIDFEAFLPSPQSLNSTNNTDSESIFDTVVTISEVSEEDDFDEESFESHLEDLPSNPNLSFSSSTLPCLDYQSPVKKGRDTNEAFDMKFFYYIEAFMDLAIQKKVKELMSKIYLENLNPGGRTRSCSYVFNYN</sequence>
<comment type="caution">
    <text evidence="8">The sequence shown here is derived from an EMBL/GenBank/DDBJ whole genome shotgun (WGS) entry which is preliminary data.</text>
</comment>
<evidence type="ECO:0000259" key="7">
    <source>
        <dbReference type="PROSITE" id="PS50290"/>
    </source>
</evidence>
<dbReference type="EMBL" id="MPUH01000160">
    <property type="protein sequence ID" value="OMJ88074.1"/>
    <property type="molecule type" value="Genomic_DNA"/>
</dbReference>
<dbReference type="GO" id="GO:0005524">
    <property type="term" value="F:ATP binding"/>
    <property type="evidence" value="ECO:0007669"/>
    <property type="project" value="UniProtKB-KW"/>
</dbReference>
<evidence type="ECO:0000256" key="3">
    <source>
        <dbReference type="ARBA" id="ARBA00022741"/>
    </source>
</evidence>
<dbReference type="InterPro" id="IPR044571">
    <property type="entry name" value="P4KG1-8"/>
</dbReference>
<gene>
    <name evidence="8" type="ORF">SteCoe_10059</name>
</gene>
<dbReference type="AlphaFoldDB" id="A0A1R2CGE6"/>